<keyword evidence="2" id="KW-1185">Reference proteome</keyword>
<comment type="caution">
    <text evidence="1">The sequence shown here is derived from an EMBL/GenBank/DDBJ whole genome shotgun (WGS) entry which is preliminary data.</text>
</comment>
<evidence type="ECO:0000313" key="1">
    <source>
        <dbReference type="EMBL" id="VEL32517.1"/>
    </source>
</evidence>
<sequence>MGFCCTKNSCSGLFTSVYSANNVNLKSHLGRSFRIPACEDCQHAHFDGKCTNGCDREYRAEYNGSSNADDLAANGTIIITSRRSLTELTTSNKRLIKSEKLNSKSVDSLRFLNRSIRFTSKLDLPYESDPQLSTLPPPLPKRRYGESTINLVQEYRAAELLVPVNTPDLALFCRSNSFDLHPTCIPRPLLLNSNNLICNKDNHYQGQAITYLNNSRQFAQSREMCEIEHTLGSGSPSIPSYQQSGNSTPIQYLRPASYYDCCSIPAPDQVRRGPAMLLCFVHKT</sequence>
<evidence type="ECO:0000313" key="2">
    <source>
        <dbReference type="Proteomes" id="UP000784294"/>
    </source>
</evidence>
<protein>
    <submittedName>
        <fullName evidence="1">Uncharacterized protein</fullName>
    </submittedName>
</protein>
<organism evidence="1 2">
    <name type="scientific">Protopolystoma xenopodis</name>
    <dbReference type="NCBI Taxonomy" id="117903"/>
    <lineage>
        <taxon>Eukaryota</taxon>
        <taxon>Metazoa</taxon>
        <taxon>Spiralia</taxon>
        <taxon>Lophotrochozoa</taxon>
        <taxon>Platyhelminthes</taxon>
        <taxon>Monogenea</taxon>
        <taxon>Polyopisthocotylea</taxon>
        <taxon>Polystomatidea</taxon>
        <taxon>Polystomatidae</taxon>
        <taxon>Protopolystoma</taxon>
    </lineage>
</organism>
<dbReference type="EMBL" id="CAAALY010244280">
    <property type="protein sequence ID" value="VEL32517.1"/>
    <property type="molecule type" value="Genomic_DNA"/>
</dbReference>
<proteinExistence type="predicted"/>
<gene>
    <name evidence="1" type="ORF">PXEA_LOCUS25957</name>
</gene>
<dbReference type="AlphaFoldDB" id="A0A448XAV7"/>
<reference evidence="1" key="1">
    <citation type="submission" date="2018-11" db="EMBL/GenBank/DDBJ databases">
        <authorList>
            <consortium name="Pathogen Informatics"/>
        </authorList>
    </citation>
    <scope>NUCLEOTIDE SEQUENCE</scope>
</reference>
<dbReference type="Proteomes" id="UP000784294">
    <property type="component" value="Unassembled WGS sequence"/>
</dbReference>
<name>A0A448XAV7_9PLAT</name>
<accession>A0A448XAV7</accession>